<feature type="chain" id="PRO_5028809449" description="DUF3298 domain-containing protein" evidence="1">
    <location>
        <begin position="23"/>
        <end position="288"/>
    </location>
</feature>
<sequence length="288" mass="31985">MRAICLRWLLPVLLLSFTTVHAQRPAPGKPATRRAARTKTAKAKAAVPVVSQATILSVGDTLDGRFVVPQVQLSDAAAAARINAELVDAALGEDLQAVPQPLTALTGLQQAQAEYAAHEQKGFVGARYEVLYNDHGLLSIELTSDFLGAYVSSVARHATFELRTGRLLEVRDLLADTLALRQRWQESINRRVADHISKLPTEYAQLDAPLLAEVKRRLHWNDSTLTVQLEGDDPRFYDFALTSFGLTLYYDFGFPHVIEALQPETDYLFSYATLTPWLKPKGVLDFKQ</sequence>
<dbReference type="AlphaFoldDB" id="A0A7G7W2R0"/>
<dbReference type="EMBL" id="CP060202">
    <property type="protein sequence ID" value="QNH60653.1"/>
    <property type="molecule type" value="Genomic_DNA"/>
</dbReference>
<reference evidence="2 3" key="1">
    <citation type="submission" date="2020-08" db="EMBL/GenBank/DDBJ databases">
        <title>Hymenobacter sp. S2-20-2 genome sequencing.</title>
        <authorList>
            <person name="Jin L."/>
        </authorList>
    </citation>
    <scope>NUCLEOTIDE SEQUENCE [LARGE SCALE GENOMIC DNA]</scope>
    <source>
        <strain evidence="2 3">S2-20-2</strain>
    </source>
</reference>
<keyword evidence="3" id="KW-1185">Reference proteome</keyword>
<name>A0A7G7W2R0_9BACT</name>
<dbReference type="KEGG" id="hsk:H4317_10625"/>
<accession>A0A7G7W2R0</accession>
<organism evidence="2 3">
    <name type="scientific">Hymenobacter sediminicola</name>
    <dbReference type="NCBI Taxonomy" id="2761579"/>
    <lineage>
        <taxon>Bacteria</taxon>
        <taxon>Pseudomonadati</taxon>
        <taxon>Bacteroidota</taxon>
        <taxon>Cytophagia</taxon>
        <taxon>Cytophagales</taxon>
        <taxon>Hymenobacteraceae</taxon>
        <taxon>Hymenobacter</taxon>
    </lineage>
</organism>
<evidence type="ECO:0000313" key="2">
    <source>
        <dbReference type="EMBL" id="QNH60653.1"/>
    </source>
</evidence>
<protein>
    <recommendedName>
        <fullName evidence="4">DUF3298 domain-containing protein</fullName>
    </recommendedName>
</protein>
<proteinExistence type="predicted"/>
<evidence type="ECO:0000313" key="3">
    <source>
        <dbReference type="Proteomes" id="UP000515489"/>
    </source>
</evidence>
<dbReference type="RefSeq" id="WP_185886482.1">
    <property type="nucleotide sequence ID" value="NZ_CP060202.1"/>
</dbReference>
<evidence type="ECO:0008006" key="4">
    <source>
        <dbReference type="Google" id="ProtNLM"/>
    </source>
</evidence>
<dbReference type="Proteomes" id="UP000515489">
    <property type="component" value="Chromosome"/>
</dbReference>
<feature type="signal peptide" evidence="1">
    <location>
        <begin position="1"/>
        <end position="22"/>
    </location>
</feature>
<gene>
    <name evidence="2" type="ORF">H4317_10625</name>
</gene>
<evidence type="ECO:0000256" key="1">
    <source>
        <dbReference type="SAM" id="SignalP"/>
    </source>
</evidence>
<keyword evidence="1" id="KW-0732">Signal</keyword>